<name>A0A3G3BVB7_9CAUD</name>
<evidence type="ECO:0000313" key="2">
    <source>
        <dbReference type="Proteomes" id="UP000274199"/>
    </source>
</evidence>
<proteinExistence type="predicted"/>
<dbReference type="EMBL" id="MH884508">
    <property type="protein sequence ID" value="AYP68185.1"/>
    <property type="molecule type" value="Genomic_DNA"/>
</dbReference>
<gene>
    <name evidence="1" type="ORF">vBBcoS136_00053</name>
</gene>
<accession>A0A3G3BVB7</accession>
<reference evidence="1 2" key="1">
    <citation type="submission" date="2018-09" db="EMBL/GenBank/DDBJ databases">
        <title>Comparative Genomic Analysis of Eight Novel Haloalkaliphilic Bacteriophages from Lake Elmenteita, Kenya.</title>
        <authorList>
            <person name="Akhwale J.K."/>
        </authorList>
    </citation>
    <scope>NUCLEOTIDE SEQUENCE [LARGE SCALE GENOMIC DNA]</scope>
</reference>
<sequence length="122" mass="14558">MKKYILMNANNIEASYIVKGRIEEIRNDLKDRFLNTFGEPVADNDPRVEDDFHFISESRFNSVDTMTFEELKEEFEAEYGWVLVELDNKEELVSKVLDEDNRVNREDIEEQIQYLIEEEITN</sequence>
<protein>
    <submittedName>
        <fullName evidence="1">Uncharacterized protein</fullName>
    </submittedName>
</protein>
<organism evidence="1 2">
    <name type="scientific">Bacillus phage vB_BcoS-136</name>
    <dbReference type="NCBI Taxonomy" id="2419619"/>
    <lineage>
        <taxon>Viruses</taxon>
        <taxon>Duplodnaviria</taxon>
        <taxon>Heunggongvirae</taxon>
        <taxon>Uroviricota</taxon>
        <taxon>Caudoviricetes</taxon>
        <taxon>Heleneionescovirinae</taxon>
        <taxon>Kenyattavirus</taxon>
        <taxon>Kenyattavirus kv136</taxon>
    </lineage>
</organism>
<dbReference type="Proteomes" id="UP000274199">
    <property type="component" value="Segment"/>
</dbReference>
<keyword evidence="2" id="KW-1185">Reference proteome</keyword>
<evidence type="ECO:0000313" key="1">
    <source>
        <dbReference type="EMBL" id="AYP68185.1"/>
    </source>
</evidence>